<name>A0A1R0GV43_9FUNG</name>
<evidence type="ECO:0000313" key="3">
    <source>
        <dbReference type="Proteomes" id="UP000187455"/>
    </source>
</evidence>
<accession>A0A1R0GV43</accession>
<proteinExistence type="predicted"/>
<gene>
    <name evidence="2" type="ORF">AYI68_g5148</name>
</gene>
<keyword evidence="3" id="KW-1185">Reference proteome</keyword>
<feature type="region of interest" description="Disordered" evidence="1">
    <location>
        <begin position="116"/>
        <end position="155"/>
    </location>
</feature>
<feature type="compositionally biased region" description="Low complexity" evidence="1">
    <location>
        <begin position="134"/>
        <end position="153"/>
    </location>
</feature>
<feature type="region of interest" description="Disordered" evidence="1">
    <location>
        <begin position="74"/>
        <end position="102"/>
    </location>
</feature>
<evidence type="ECO:0000313" key="2">
    <source>
        <dbReference type="EMBL" id="OLY80751.1"/>
    </source>
</evidence>
<protein>
    <submittedName>
        <fullName evidence="2">Uncharacterized protein</fullName>
    </submittedName>
</protein>
<comment type="caution">
    <text evidence="2">The sequence shown here is derived from an EMBL/GenBank/DDBJ whole genome shotgun (WGS) entry which is preliminary data.</text>
</comment>
<organism evidence="2 3">
    <name type="scientific">Smittium mucronatum</name>
    <dbReference type="NCBI Taxonomy" id="133383"/>
    <lineage>
        <taxon>Eukaryota</taxon>
        <taxon>Fungi</taxon>
        <taxon>Fungi incertae sedis</taxon>
        <taxon>Zoopagomycota</taxon>
        <taxon>Kickxellomycotina</taxon>
        <taxon>Harpellomycetes</taxon>
        <taxon>Harpellales</taxon>
        <taxon>Legeriomycetaceae</taxon>
        <taxon>Smittium</taxon>
    </lineage>
</organism>
<sequence length="313" mass="35206">MEGIVVAKWIPVKEKQVERVMKGLEAIVEKLLRAARSAEEDEAFLNLILPLINTITKSCSKYKYGYFPKINDEPLSESPPKSNPHEISIEHPLNTSDKDVPNPLIHSEEFIAKNESLQNSESVDEITPLGNPDSIKINPLKSISPSPLSSSSSDKLEELTASIKSRSMELENITESSNVIQEASYFETIENDSPTVESSILVDKVDHVPTAYDLEDSNINIDLGSVDHIEEIVEYNHSRMALFGILPSKNTLIYAALLCFELNKHETLGALEHAYNLVKYFINEFSSHQLNYCIGLGIFSLKFRLSHLWNFLE</sequence>
<reference evidence="2 3" key="1">
    <citation type="journal article" date="2016" name="Mol. Biol. Evol.">
        <title>Genome-Wide Survey of Gut Fungi (Harpellales) Reveals the First Horizontally Transferred Ubiquitin Gene from a Mosquito Host.</title>
        <authorList>
            <person name="Wang Y."/>
            <person name="White M.M."/>
            <person name="Kvist S."/>
            <person name="Moncalvo J.M."/>
        </authorList>
    </citation>
    <scope>NUCLEOTIDE SEQUENCE [LARGE SCALE GENOMIC DNA]</scope>
    <source>
        <strain evidence="2 3">ALG-7-W6</strain>
    </source>
</reference>
<dbReference type="Proteomes" id="UP000187455">
    <property type="component" value="Unassembled WGS sequence"/>
</dbReference>
<dbReference type="EMBL" id="LSSL01003167">
    <property type="protein sequence ID" value="OLY80751.1"/>
    <property type="molecule type" value="Genomic_DNA"/>
</dbReference>
<dbReference type="AlphaFoldDB" id="A0A1R0GV43"/>
<evidence type="ECO:0000256" key="1">
    <source>
        <dbReference type="SAM" id="MobiDB-lite"/>
    </source>
</evidence>